<feature type="domain" description="Ubiquitin-like" evidence="1">
    <location>
        <begin position="103"/>
        <end position="173"/>
    </location>
</feature>
<accession>A0A6A6VAP3</accession>
<dbReference type="OrthoDB" id="3045089at2759"/>
<dbReference type="EMBL" id="MU006576">
    <property type="protein sequence ID" value="KAF2746774.1"/>
    <property type="molecule type" value="Genomic_DNA"/>
</dbReference>
<evidence type="ECO:0000313" key="3">
    <source>
        <dbReference type="Proteomes" id="UP000799440"/>
    </source>
</evidence>
<protein>
    <recommendedName>
        <fullName evidence="1">Ubiquitin-like domain-containing protein</fullName>
    </recommendedName>
</protein>
<gene>
    <name evidence="2" type="ORF">M011DRAFT_403936</name>
</gene>
<dbReference type="InterPro" id="IPR054464">
    <property type="entry name" value="ULD_fung"/>
</dbReference>
<evidence type="ECO:0000259" key="1">
    <source>
        <dbReference type="Pfam" id="PF22893"/>
    </source>
</evidence>
<reference evidence="2" key="1">
    <citation type="journal article" date="2020" name="Stud. Mycol.">
        <title>101 Dothideomycetes genomes: a test case for predicting lifestyles and emergence of pathogens.</title>
        <authorList>
            <person name="Haridas S."/>
            <person name="Albert R."/>
            <person name="Binder M."/>
            <person name="Bloem J."/>
            <person name="Labutti K."/>
            <person name="Salamov A."/>
            <person name="Andreopoulos B."/>
            <person name="Baker S."/>
            <person name="Barry K."/>
            <person name="Bills G."/>
            <person name="Bluhm B."/>
            <person name="Cannon C."/>
            <person name="Castanera R."/>
            <person name="Culley D."/>
            <person name="Daum C."/>
            <person name="Ezra D."/>
            <person name="Gonzalez J."/>
            <person name="Henrissat B."/>
            <person name="Kuo A."/>
            <person name="Liang C."/>
            <person name="Lipzen A."/>
            <person name="Lutzoni F."/>
            <person name="Magnuson J."/>
            <person name="Mondo S."/>
            <person name="Nolan M."/>
            <person name="Ohm R."/>
            <person name="Pangilinan J."/>
            <person name="Park H.-J."/>
            <person name="Ramirez L."/>
            <person name="Alfaro M."/>
            <person name="Sun H."/>
            <person name="Tritt A."/>
            <person name="Yoshinaga Y."/>
            <person name="Zwiers L.-H."/>
            <person name="Turgeon B."/>
            <person name="Goodwin S."/>
            <person name="Spatafora J."/>
            <person name="Crous P."/>
            <person name="Grigoriev I."/>
        </authorList>
    </citation>
    <scope>NUCLEOTIDE SEQUENCE</scope>
    <source>
        <strain evidence="2">CBS 119925</strain>
    </source>
</reference>
<dbReference type="Proteomes" id="UP000799440">
    <property type="component" value="Unassembled WGS sequence"/>
</dbReference>
<proteinExistence type="predicted"/>
<evidence type="ECO:0000313" key="2">
    <source>
        <dbReference type="EMBL" id="KAF2746774.1"/>
    </source>
</evidence>
<feature type="non-terminal residue" evidence="2">
    <location>
        <position position="173"/>
    </location>
</feature>
<sequence length="173" mass="19746">MEALQLLNTHQRNLVLRHVESIQARLLYVQTWNWERIPTVFGELEVSILLWVTSTVSTRPLRFESDEYFASLLRQDVAAKSLPKTGAKAKARSIGTAPAVEVEPPLKFTDAVGRKFVFPWAIVKTWSGMENLIRSAFQYIDVIGPHVQQGHYDLVSANNEYILPQVWEQTVKP</sequence>
<keyword evidence="3" id="KW-1185">Reference proteome</keyword>
<dbReference type="Pfam" id="PF22893">
    <property type="entry name" value="ULD_2"/>
    <property type="match status" value="1"/>
</dbReference>
<name>A0A6A6VAP3_9PLEO</name>
<organism evidence="2 3">
    <name type="scientific">Sporormia fimetaria CBS 119925</name>
    <dbReference type="NCBI Taxonomy" id="1340428"/>
    <lineage>
        <taxon>Eukaryota</taxon>
        <taxon>Fungi</taxon>
        <taxon>Dikarya</taxon>
        <taxon>Ascomycota</taxon>
        <taxon>Pezizomycotina</taxon>
        <taxon>Dothideomycetes</taxon>
        <taxon>Pleosporomycetidae</taxon>
        <taxon>Pleosporales</taxon>
        <taxon>Sporormiaceae</taxon>
        <taxon>Sporormia</taxon>
    </lineage>
</organism>
<dbReference type="AlphaFoldDB" id="A0A6A6VAP3"/>